<dbReference type="CDD" id="cd18787">
    <property type="entry name" value="SF2_C_DEAD"/>
    <property type="match status" value="1"/>
</dbReference>
<dbReference type="Pfam" id="PF00271">
    <property type="entry name" value="Helicase_C"/>
    <property type="match status" value="1"/>
</dbReference>
<protein>
    <recommendedName>
        <fullName evidence="2">RNA helicase</fullName>
        <ecNumber evidence="2">3.6.4.13</ecNumber>
    </recommendedName>
</protein>
<comment type="caution">
    <text evidence="13">The sequence shown here is derived from an EMBL/GenBank/DDBJ whole genome shotgun (WGS) entry which is preliminary data.</text>
</comment>
<feature type="compositionally biased region" description="Low complexity" evidence="10">
    <location>
        <begin position="8"/>
        <end position="20"/>
    </location>
</feature>
<comment type="catalytic activity">
    <reaction evidence="9">
        <text>ATP + H2O = ADP + phosphate + H(+)</text>
        <dbReference type="Rhea" id="RHEA:13065"/>
        <dbReference type="ChEBI" id="CHEBI:15377"/>
        <dbReference type="ChEBI" id="CHEBI:15378"/>
        <dbReference type="ChEBI" id="CHEBI:30616"/>
        <dbReference type="ChEBI" id="CHEBI:43474"/>
        <dbReference type="ChEBI" id="CHEBI:456216"/>
        <dbReference type="EC" id="3.6.4.13"/>
    </reaction>
</comment>
<dbReference type="GO" id="GO:0016787">
    <property type="term" value="F:hydrolase activity"/>
    <property type="evidence" value="ECO:0007669"/>
    <property type="project" value="UniProtKB-KW"/>
</dbReference>
<dbReference type="GO" id="GO:0003676">
    <property type="term" value="F:nucleic acid binding"/>
    <property type="evidence" value="ECO:0007669"/>
    <property type="project" value="InterPro"/>
</dbReference>
<name>A0A9W9ST94_9EURO</name>
<evidence type="ECO:0000256" key="10">
    <source>
        <dbReference type="SAM" id="MobiDB-lite"/>
    </source>
</evidence>
<feature type="region of interest" description="Disordered" evidence="10">
    <location>
        <begin position="944"/>
        <end position="970"/>
    </location>
</feature>
<dbReference type="Pfam" id="PF23469">
    <property type="entry name" value="KH_12"/>
    <property type="match status" value="1"/>
</dbReference>
<dbReference type="GO" id="GO:0003724">
    <property type="term" value="F:RNA helicase activity"/>
    <property type="evidence" value="ECO:0007669"/>
    <property type="project" value="UniProtKB-EC"/>
</dbReference>
<evidence type="ECO:0000259" key="11">
    <source>
        <dbReference type="PROSITE" id="PS51192"/>
    </source>
</evidence>
<keyword evidence="3" id="KW-0507">mRNA processing</keyword>
<feature type="compositionally biased region" description="Basic and acidic residues" evidence="10">
    <location>
        <begin position="944"/>
        <end position="954"/>
    </location>
</feature>
<proteinExistence type="predicted"/>
<comment type="subcellular location">
    <subcellularLocation>
        <location evidence="1">Nucleus</location>
    </subcellularLocation>
</comment>
<dbReference type="InterPro" id="IPR056149">
    <property type="entry name" value="PRP5/DDX46/KHDC4_KH"/>
</dbReference>
<keyword evidence="14" id="KW-1185">Reference proteome</keyword>
<feature type="domain" description="Helicase C-terminal" evidence="12">
    <location>
        <begin position="757"/>
        <end position="907"/>
    </location>
</feature>
<keyword evidence="5" id="KW-0378">Hydrolase</keyword>
<dbReference type="FunFam" id="3.40.50.300:FF:000079">
    <property type="entry name" value="probable ATP-dependent RNA helicase DDX17"/>
    <property type="match status" value="1"/>
</dbReference>
<dbReference type="InterPro" id="IPR027417">
    <property type="entry name" value="P-loop_NTPase"/>
</dbReference>
<feature type="region of interest" description="Disordered" evidence="10">
    <location>
        <begin position="1"/>
        <end position="200"/>
    </location>
</feature>
<dbReference type="Pfam" id="PF00270">
    <property type="entry name" value="DEAD"/>
    <property type="match status" value="1"/>
</dbReference>
<dbReference type="InterPro" id="IPR011545">
    <property type="entry name" value="DEAD/DEAH_box_helicase_dom"/>
</dbReference>
<evidence type="ECO:0000256" key="8">
    <source>
        <dbReference type="ARBA" id="ARBA00023242"/>
    </source>
</evidence>
<feature type="compositionally biased region" description="Basic and acidic residues" evidence="10">
    <location>
        <begin position="24"/>
        <end position="141"/>
    </location>
</feature>
<feature type="compositionally biased region" description="Acidic residues" evidence="10">
    <location>
        <begin position="955"/>
        <end position="969"/>
    </location>
</feature>
<dbReference type="SMART" id="SM00487">
    <property type="entry name" value="DEXDc"/>
    <property type="match status" value="1"/>
</dbReference>
<evidence type="ECO:0000256" key="6">
    <source>
        <dbReference type="ARBA" id="ARBA00022806"/>
    </source>
</evidence>
<dbReference type="RefSeq" id="XP_056582880.1">
    <property type="nucleotide sequence ID" value="XM_056718745.1"/>
</dbReference>
<dbReference type="PROSITE" id="PS51194">
    <property type="entry name" value="HELICASE_CTER"/>
    <property type="match status" value="1"/>
</dbReference>
<dbReference type="Gene3D" id="3.40.50.300">
    <property type="entry name" value="P-loop containing nucleotide triphosphate hydrolases"/>
    <property type="match status" value="2"/>
</dbReference>
<dbReference type="GeneID" id="81457928"/>
<accession>A0A9W9ST94</accession>
<dbReference type="InterPro" id="IPR001650">
    <property type="entry name" value="Helicase_C-like"/>
</dbReference>
<dbReference type="Proteomes" id="UP001147752">
    <property type="component" value="Unassembled WGS sequence"/>
</dbReference>
<dbReference type="SUPFAM" id="SSF52540">
    <property type="entry name" value="P-loop containing nucleoside triphosphate hydrolases"/>
    <property type="match status" value="1"/>
</dbReference>
<evidence type="ECO:0000256" key="3">
    <source>
        <dbReference type="ARBA" id="ARBA00022664"/>
    </source>
</evidence>
<evidence type="ECO:0000256" key="7">
    <source>
        <dbReference type="ARBA" id="ARBA00022840"/>
    </source>
</evidence>
<feature type="region of interest" description="Disordered" evidence="10">
    <location>
        <begin position="260"/>
        <end position="393"/>
    </location>
</feature>
<dbReference type="EMBL" id="JAPZBT010000001">
    <property type="protein sequence ID" value="KAJ5383104.1"/>
    <property type="molecule type" value="Genomic_DNA"/>
</dbReference>
<dbReference type="GO" id="GO:0005524">
    <property type="term" value="F:ATP binding"/>
    <property type="evidence" value="ECO:0007669"/>
    <property type="project" value="UniProtKB-KW"/>
</dbReference>
<keyword evidence="8" id="KW-0539">Nucleus</keyword>
<dbReference type="PANTHER" id="PTHR47958">
    <property type="entry name" value="ATP-DEPENDENT RNA HELICASE DBP3"/>
    <property type="match status" value="1"/>
</dbReference>
<dbReference type="CDD" id="cd17953">
    <property type="entry name" value="DEADc_DDX46"/>
    <property type="match status" value="1"/>
</dbReference>
<reference evidence="13" key="2">
    <citation type="journal article" date="2023" name="IMA Fungus">
        <title>Comparative genomic study of the Penicillium genus elucidates a diverse pangenome and 15 lateral gene transfer events.</title>
        <authorList>
            <person name="Petersen C."/>
            <person name="Sorensen T."/>
            <person name="Nielsen M.R."/>
            <person name="Sondergaard T.E."/>
            <person name="Sorensen J.L."/>
            <person name="Fitzpatrick D.A."/>
            <person name="Frisvad J.C."/>
            <person name="Nielsen K.L."/>
        </authorList>
    </citation>
    <scope>NUCLEOTIDE SEQUENCE</scope>
    <source>
        <strain evidence="13">IBT 3081</strain>
    </source>
</reference>
<organism evidence="13 14">
    <name type="scientific">Penicillium concentricum</name>
    <dbReference type="NCBI Taxonomy" id="293559"/>
    <lineage>
        <taxon>Eukaryota</taxon>
        <taxon>Fungi</taxon>
        <taxon>Dikarya</taxon>
        <taxon>Ascomycota</taxon>
        <taxon>Pezizomycotina</taxon>
        <taxon>Eurotiomycetes</taxon>
        <taxon>Eurotiomycetidae</taxon>
        <taxon>Eurotiales</taxon>
        <taxon>Aspergillaceae</taxon>
        <taxon>Penicillium</taxon>
    </lineage>
</organism>
<reference evidence="13" key="1">
    <citation type="submission" date="2022-12" db="EMBL/GenBank/DDBJ databases">
        <authorList>
            <person name="Petersen C."/>
        </authorList>
    </citation>
    <scope>NUCLEOTIDE SEQUENCE</scope>
    <source>
        <strain evidence="13">IBT 3081</strain>
    </source>
</reference>
<evidence type="ECO:0000256" key="4">
    <source>
        <dbReference type="ARBA" id="ARBA00022741"/>
    </source>
</evidence>
<evidence type="ECO:0000256" key="2">
    <source>
        <dbReference type="ARBA" id="ARBA00012552"/>
    </source>
</evidence>
<dbReference type="OrthoDB" id="196131at2759"/>
<feature type="compositionally biased region" description="Acidic residues" evidence="10">
    <location>
        <begin position="335"/>
        <end position="351"/>
    </location>
</feature>
<evidence type="ECO:0000256" key="5">
    <source>
        <dbReference type="ARBA" id="ARBA00022801"/>
    </source>
</evidence>
<dbReference type="InterPro" id="IPR014001">
    <property type="entry name" value="Helicase_ATP-bd"/>
</dbReference>
<dbReference type="EC" id="3.6.4.13" evidence="2"/>
<dbReference type="PROSITE" id="PS51192">
    <property type="entry name" value="HELICASE_ATP_BIND_1"/>
    <property type="match status" value="1"/>
</dbReference>
<dbReference type="GO" id="GO:0005634">
    <property type="term" value="C:nucleus"/>
    <property type="evidence" value="ECO:0007669"/>
    <property type="project" value="UniProtKB-SubCell"/>
</dbReference>
<feature type="compositionally biased region" description="Basic and acidic residues" evidence="10">
    <location>
        <begin position="165"/>
        <end position="200"/>
    </location>
</feature>
<keyword evidence="4" id="KW-0547">Nucleotide-binding</keyword>
<evidence type="ECO:0000313" key="13">
    <source>
        <dbReference type="EMBL" id="KAJ5383104.1"/>
    </source>
</evidence>
<dbReference type="SMART" id="SM00490">
    <property type="entry name" value="HELICc"/>
    <property type="match status" value="1"/>
</dbReference>
<evidence type="ECO:0000256" key="1">
    <source>
        <dbReference type="ARBA" id="ARBA00004123"/>
    </source>
</evidence>
<feature type="domain" description="Helicase ATP-binding" evidence="11">
    <location>
        <begin position="552"/>
        <end position="730"/>
    </location>
</feature>
<keyword evidence="7" id="KW-0067">ATP-binding</keyword>
<dbReference type="AlphaFoldDB" id="A0A9W9ST94"/>
<sequence length="1164" mass="129053">MARHGDTRSPSPVGSTYSSSRRPRREDDRYDRTRRDDGRGYRRSRSPERRYRGRDRPRDRDAYRRRDLPIDRRDEDTYRPARRDRSRERRRDDDHDNRRRSRDRDYRPRRDDSRDRDRRRLDDSADLKPKSRRDDSRDRALSRRSRSRTREPSKPSTPAPTAQTDEEKKAERLAKLEAWKQKQAAEREKKQKEQASLDPKKILEAIDRKSVVPPAAPAAFPGKLKFDPKAIVKSSTTTTAAPAVLGTDVAVPTSAKVPAATKSNIPPAAPATLSGPLKAKGNVSGFGLGAKQPSETEKSAASKTLGFGDGDEQSTRKKLERLPTPPLDVSAQVDDAGEDDDVDMQGEETEEQAAAAAHAAAERRDERLQSQTEDVHMEDSTNAQTDSTPMEVDDAEEVDPLDAFMAELQDSAPPEKKVGATFAKKNTQQQPEAMFNDDEDVDVTAVGDEKAEDVLAMAAIKKKKREIPEIDHNKIEYEPFRKEFYTEPSNLADMTEEEIANLRLELDGIKVRGVNVPTPVQKWSQCGLGVQTLDVVHKLGWENLTSIQAQAIPTIMSGRDVIGVAKTGSGKTGAFLVPMFRHIKDQRPLASMEGPIAMILSPTRELATQIHKDCKPFLKALGLRAVCAYGGAPIKDQIAELKRGAEIIVCTAGRLLDLLAANQGRVLNLRRITYVVLDEGDRMFDMGFGPQVVKIMECIRPDRQTVLFSATFPKSMEALARKTLNQPVEITVGGRSVVAPEITQIVEVRNNDQKFFRLLELLGNLYEDDANEDYRTLIFVDRQEAADDLLKQLMYKGYPCMSIHGGKDQIDRDSTIQEFKAGIFPILVATSVAARGLDVKQLKLVVNYDAPNHLEDYVHRAGRTGRAGNTGTAVTFVTEEQDRYALDIAKALKQSGQEVPEPLQKLVDGFMEKVKSGKEKNFSRHGFGGKGLDRLNMERETARLRERKAYKTGDDNDDEDDKLETEQESDDRFNKALSAVRSAADTVVPSPTASVSVPGVPKGIDLDGKIVVHRTERAPANASKNPLDKVGSAVAEINARLSRAGVMRSGVPIDNRGPDAGAFHATLEINDFPQKARWAVTNRTNVAKILEASGTSITTKGNFYAAGKEPGPGELPKLYILVEGETEISVTTAIHELRRLLKDATLAASEGEARAPVGGRYNVL</sequence>
<dbReference type="GO" id="GO:0006397">
    <property type="term" value="P:mRNA processing"/>
    <property type="evidence" value="ECO:0007669"/>
    <property type="project" value="UniProtKB-KW"/>
</dbReference>
<evidence type="ECO:0000313" key="14">
    <source>
        <dbReference type="Proteomes" id="UP001147752"/>
    </source>
</evidence>
<feature type="compositionally biased region" description="Basic and acidic residues" evidence="10">
    <location>
        <begin position="360"/>
        <end position="379"/>
    </location>
</feature>
<evidence type="ECO:0000259" key="12">
    <source>
        <dbReference type="PROSITE" id="PS51194"/>
    </source>
</evidence>
<gene>
    <name evidence="13" type="ORF">N7517_001015</name>
</gene>
<keyword evidence="6 13" id="KW-0347">Helicase</keyword>
<evidence type="ECO:0000256" key="9">
    <source>
        <dbReference type="ARBA" id="ARBA00047984"/>
    </source>
</evidence>